<dbReference type="PANTHER" id="PTHR43283:SF7">
    <property type="entry name" value="BETA-LACTAMASE-RELATED DOMAIN-CONTAINING PROTEIN"/>
    <property type="match status" value="1"/>
</dbReference>
<evidence type="ECO:0000256" key="1">
    <source>
        <dbReference type="SAM" id="SignalP"/>
    </source>
</evidence>
<sequence>MKTAINLIICPLFVLLFFGCSGNDTDTEPENEDIETTIYFPLIDNDTWESTSVTDLDWNEAELQNLYDFLEENNSKSFMILYNGKIVVEKYFNDHDEDTNWYWASAGKTLTTAITGIAQEEGYLNINDKVSDYIGTGWTSATTEQEALITNKHLLTMTSGLDDSDDDIAPEDLTYLADAGTRWAYHGVFLKLQDVVATATGSTWNSYFNSKLKDEIGMNGFWFPFESTNVYWSNTRSMARFGLLMYANGKWEDSQIIPEGFLNEAINTSQTINEAYGYMWWLNGKESYHLPQTQFEFNGELIPNAPNDMYAGLGKNDQKLYVIPSKKLVIIRMGDAASEENFALSTFDNDLWEKINNLID</sequence>
<feature type="chain" id="PRO_5002325104" evidence="1">
    <location>
        <begin position="23"/>
        <end position="360"/>
    </location>
</feature>
<dbReference type="PROSITE" id="PS51257">
    <property type="entry name" value="PROKAR_LIPOPROTEIN"/>
    <property type="match status" value="1"/>
</dbReference>
<dbReference type="Proteomes" id="UP000032578">
    <property type="component" value="Unassembled WGS sequence"/>
</dbReference>
<dbReference type="PATRIC" id="fig|1435349.4.peg.1601"/>
<protein>
    <submittedName>
        <fullName evidence="3">Beta-lactamase</fullName>
    </submittedName>
</protein>
<dbReference type="Gene3D" id="3.40.710.10">
    <property type="entry name" value="DD-peptidase/beta-lactamase superfamily"/>
    <property type="match status" value="1"/>
</dbReference>
<accession>A0A0D7VZZ8</accession>
<evidence type="ECO:0000313" key="3">
    <source>
        <dbReference type="EMBL" id="KJD32416.1"/>
    </source>
</evidence>
<dbReference type="STRING" id="1435349.PW52_15905"/>
<dbReference type="Pfam" id="PF00144">
    <property type="entry name" value="Beta-lactamase"/>
    <property type="match status" value="1"/>
</dbReference>
<feature type="signal peptide" evidence="1">
    <location>
        <begin position="1"/>
        <end position="22"/>
    </location>
</feature>
<evidence type="ECO:0000313" key="4">
    <source>
        <dbReference type="Proteomes" id="UP000032578"/>
    </source>
</evidence>
<keyword evidence="4" id="KW-1185">Reference proteome</keyword>
<feature type="domain" description="Beta-lactamase-related" evidence="2">
    <location>
        <begin position="77"/>
        <end position="332"/>
    </location>
</feature>
<dbReference type="InterPro" id="IPR012338">
    <property type="entry name" value="Beta-lactam/transpept-like"/>
</dbReference>
<evidence type="ECO:0000259" key="2">
    <source>
        <dbReference type="Pfam" id="PF00144"/>
    </source>
</evidence>
<dbReference type="InterPro" id="IPR050789">
    <property type="entry name" value="Diverse_Enzym_Activities"/>
</dbReference>
<comment type="caution">
    <text evidence="3">The sequence shown here is derived from an EMBL/GenBank/DDBJ whole genome shotgun (WGS) entry which is preliminary data.</text>
</comment>
<dbReference type="InterPro" id="IPR001466">
    <property type="entry name" value="Beta-lactam-related"/>
</dbReference>
<dbReference type="PANTHER" id="PTHR43283">
    <property type="entry name" value="BETA-LACTAMASE-RELATED"/>
    <property type="match status" value="1"/>
</dbReference>
<gene>
    <name evidence="3" type="ORF">PW52_15905</name>
</gene>
<organism evidence="3 4">
    <name type="scientific">Neotamlana sedimentorum</name>
    <dbReference type="NCBI Taxonomy" id="1435349"/>
    <lineage>
        <taxon>Bacteria</taxon>
        <taxon>Pseudomonadati</taxon>
        <taxon>Bacteroidota</taxon>
        <taxon>Flavobacteriia</taxon>
        <taxon>Flavobacteriales</taxon>
        <taxon>Flavobacteriaceae</taxon>
        <taxon>Neotamlana</taxon>
    </lineage>
</organism>
<name>A0A0D7VZZ8_9FLAO</name>
<dbReference type="SUPFAM" id="SSF56601">
    <property type="entry name" value="beta-lactamase/transpeptidase-like"/>
    <property type="match status" value="1"/>
</dbReference>
<dbReference type="OrthoDB" id="1185352at2"/>
<dbReference type="AlphaFoldDB" id="A0A0D7VZZ8"/>
<dbReference type="EMBL" id="JTDW01000019">
    <property type="protein sequence ID" value="KJD32416.1"/>
    <property type="molecule type" value="Genomic_DNA"/>
</dbReference>
<dbReference type="RefSeq" id="WP_044633967.1">
    <property type="nucleotide sequence ID" value="NZ_JTDW01000019.1"/>
</dbReference>
<proteinExistence type="predicted"/>
<keyword evidence="1" id="KW-0732">Signal</keyword>
<reference evidence="3 4" key="1">
    <citation type="submission" date="2014-11" db="EMBL/GenBank/DDBJ databases">
        <title>Tamlana sedimentorum sp. nov., isolated from shallow sand sediments of the Sea of Japan.</title>
        <authorList>
            <person name="Romanenko L.A."/>
        </authorList>
    </citation>
    <scope>NUCLEOTIDE SEQUENCE [LARGE SCALE GENOMIC DNA]</scope>
    <source>
        <strain evidence="3 4">JCM 19808</strain>
    </source>
</reference>